<dbReference type="RefSeq" id="XP_040768812.1">
    <property type="nucleotide sequence ID" value="XM_040905504.1"/>
</dbReference>
<dbReference type="AlphaFoldDB" id="A0A165H0A5"/>
<accession>A0A165H0A5</accession>
<evidence type="ECO:0000313" key="2">
    <source>
        <dbReference type="Proteomes" id="UP000076871"/>
    </source>
</evidence>
<dbReference type="STRING" id="1314785.A0A165H0A5"/>
<dbReference type="InterPro" id="IPR012674">
    <property type="entry name" value="Calycin"/>
</dbReference>
<sequence length="212" mass="23055">MSDSEDHPSVVCLRSPDSDEALPGFELGGFMGTWYVTHSTLPMWKSRKDVTISYTLIPSSAGQPIQFEDVVEYRSKNDLPTSKRSRIVGIDTLLPSSLAPRPAGTAASSERATETRFKWRGKGWLLIASSRWHILGCSATAHPADSPSGRPEWAPTSFEKTPFTPAGLDVYSRTPEGLPAALLEEIIHRAKALGGDVSKLAEQLFEVGRSAS</sequence>
<dbReference type="EMBL" id="KV427608">
    <property type="protein sequence ID" value="KZT11072.1"/>
    <property type="molecule type" value="Genomic_DNA"/>
</dbReference>
<dbReference type="Gene3D" id="2.40.128.20">
    <property type="match status" value="1"/>
</dbReference>
<dbReference type="OrthoDB" id="9975758at2759"/>
<keyword evidence="2" id="KW-1185">Reference proteome</keyword>
<proteinExistence type="predicted"/>
<dbReference type="GeneID" id="63822534"/>
<dbReference type="SUPFAM" id="SSF50814">
    <property type="entry name" value="Lipocalins"/>
    <property type="match status" value="1"/>
</dbReference>
<dbReference type="Proteomes" id="UP000076871">
    <property type="component" value="Unassembled WGS sequence"/>
</dbReference>
<organism evidence="1 2">
    <name type="scientific">Laetiporus sulphureus 93-53</name>
    <dbReference type="NCBI Taxonomy" id="1314785"/>
    <lineage>
        <taxon>Eukaryota</taxon>
        <taxon>Fungi</taxon>
        <taxon>Dikarya</taxon>
        <taxon>Basidiomycota</taxon>
        <taxon>Agaricomycotina</taxon>
        <taxon>Agaricomycetes</taxon>
        <taxon>Polyporales</taxon>
        <taxon>Laetiporus</taxon>
    </lineage>
</organism>
<protein>
    <submittedName>
        <fullName evidence="1">Uncharacterized protein</fullName>
    </submittedName>
</protein>
<gene>
    <name evidence="1" type="ORF">LAESUDRAFT_672787</name>
</gene>
<reference evidence="1 2" key="1">
    <citation type="journal article" date="2016" name="Mol. Biol. Evol.">
        <title>Comparative Genomics of Early-Diverging Mushroom-Forming Fungi Provides Insights into the Origins of Lignocellulose Decay Capabilities.</title>
        <authorList>
            <person name="Nagy L.G."/>
            <person name="Riley R."/>
            <person name="Tritt A."/>
            <person name="Adam C."/>
            <person name="Daum C."/>
            <person name="Floudas D."/>
            <person name="Sun H."/>
            <person name="Yadav J.S."/>
            <person name="Pangilinan J."/>
            <person name="Larsson K.H."/>
            <person name="Matsuura K."/>
            <person name="Barry K."/>
            <person name="Labutti K."/>
            <person name="Kuo R."/>
            <person name="Ohm R.A."/>
            <person name="Bhattacharya S.S."/>
            <person name="Shirouzu T."/>
            <person name="Yoshinaga Y."/>
            <person name="Martin F.M."/>
            <person name="Grigoriev I.V."/>
            <person name="Hibbett D.S."/>
        </authorList>
    </citation>
    <scope>NUCLEOTIDE SEQUENCE [LARGE SCALE GENOMIC DNA]</scope>
    <source>
        <strain evidence="1 2">93-53</strain>
    </source>
</reference>
<evidence type="ECO:0000313" key="1">
    <source>
        <dbReference type="EMBL" id="KZT11072.1"/>
    </source>
</evidence>
<dbReference type="InParanoid" id="A0A165H0A5"/>
<name>A0A165H0A5_9APHY</name>